<proteinExistence type="predicted"/>
<feature type="transmembrane region" description="Helical" evidence="1">
    <location>
        <begin position="70"/>
        <end position="87"/>
    </location>
</feature>
<accession>A0A6B8VMX0</accession>
<name>A0A6B8VMX0_9CORY</name>
<feature type="transmembrane region" description="Helical" evidence="1">
    <location>
        <begin position="166"/>
        <end position="187"/>
    </location>
</feature>
<organism evidence="2 3">
    <name type="scientific">Corynebacterium kalinowskii</name>
    <dbReference type="NCBI Taxonomy" id="2675216"/>
    <lineage>
        <taxon>Bacteria</taxon>
        <taxon>Bacillati</taxon>
        <taxon>Actinomycetota</taxon>
        <taxon>Actinomycetes</taxon>
        <taxon>Mycobacteriales</taxon>
        <taxon>Corynebacteriaceae</taxon>
        <taxon>Corynebacterium</taxon>
    </lineage>
</organism>
<dbReference type="AlphaFoldDB" id="A0A6B8VMX0"/>
<evidence type="ECO:0000313" key="2">
    <source>
        <dbReference type="EMBL" id="QGU02764.1"/>
    </source>
</evidence>
<evidence type="ECO:0000256" key="1">
    <source>
        <dbReference type="SAM" id="Phobius"/>
    </source>
</evidence>
<evidence type="ECO:0000313" key="3">
    <source>
        <dbReference type="Proteomes" id="UP000427071"/>
    </source>
</evidence>
<feature type="transmembrane region" description="Helical" evidence="1">
    <location>
        <begin position="44"/>
        <end position="65"/>
    </location>
</feature>
<keyword evidence="1" id="KW-0472">Membrane</keyword>
<keyword evidence="3" id="KW-1185">Reference proteome</keyword>
<feature type="transmembrane region" description="Helical" evidence="1">
    <location>
        <begin position="107"/>
        <end position="124"/>
    </location>
</feature>
<keyword evidence="1" id="KW-1133">Transmembrane helix</keyword>
<keyword evidence="1" id="KW-0812">Transmembrane</keyword>
<dbReference type="EMBL" id="CP046452">
    <property type="protein sequence ID" value="QGU02764.1"/>
    <property type="molecule type" value="Genomic_DNA"/>
</dbReference>
<feature type="transmembrane region" description="Helical" evidence="1">
    <location>
        <begin position="136"/>
        <end position="160"/>
    </location>
</feature>
<feature type="transmembrane region" description="Helical" evidence="1">
    <location>
        <begin position="12"/>
        <end position="32"/>
    </location>
</feature>
<dbReference type="Proteomes" id="UP000427071">
    <property type="component" value="Chromosome"/>
</dbReference>
<dbReference type="RefSeq" id="WP_156193115.1">
    <property type="nucleotide sequence ID" value="NZ_CP046452.1"/>
</dbReference>
<reference evidence="3" key="1">
    <citation type="submission" date="2019-11" db="EMBL/GenBank/DDBJ databases">
        <title>Complete genome sequence of Corynebacterium kalinowskii 1959, a novel Corynebacterium species isolated from soil of a small paddock in Vilsendorf, Germany.</title>
        <authorList>
            <person name="Schaffert L."/>
            <person name="Ruwe M."/>
            <person name="Milse J."/>
            <person name="Hanuschka K."/>
            <person name="Ortseifen V."/>
            <person name="Droste J."/>
            <person name="Brandt D."/>
            <person name="Schlueter L."/>
            <person name="Kutter Y."/>
            <person name="Vinke S."/>
            <person name="Viehoefer P."/>
            <person name="Jacob L."/>
            <person name="Luebke N.-C."/>
            <person name="Schulte-Berndt E."/>
            <person name="Hain C."/>
            <person name="Linder M."/>
            <person name="Schmidt P."/>
            <person name="Wollenschlaeger L."/>
            <person name="Luttermann T."/>
            <person name="Thieme E."/>
            <person name="Hassa J."/>
            <person name="Haak M."/>
            <person name="Wittchen M."/>
            <person name="Mentz A."/>
            <person name="Persicke M."/>
            <person name="Busche T."/>
            <person name="Ruckert C."/>
        </authorList>
    </citation>
    <scope>NUCLEOTIDE SEQUENCE [LARGE SCALE GENOMIC DNA]</scope>
    <source>
        <strain evidence="3">1959</strain>
    </source>
</reference>
<dbReference type="KEGG" id="ckw:CKALI_09545"/>
<sequence length="199" mass="22395">MSEVENDLSRREAWAAVLYAGTVVVGFLWQVLGVAVQPGWLNPNLWRLGGGLNQVFVALILVSWFWERRAGWAIVQAIIAVVGGLFYVWESNNDVHNYLLIEAPQRFSQILFPLGCLIAAFLVLEDTRLPRVCGFAYLFFAVSWMVISAVRGNVFLQMMFGFVNDVAAMFAEGGLALWLLHLAWVHFSSEERKSRARVG</sequence>
<gene>
    <name evidence="2" type="ORF">CKALI_09545</name>
</gene>
<protein>
    <submittedName>
        <fullName evidence="2">Uncharacterized protein</fullName>
    </submittedName>
</protein>